<dbReference type="AlphaFoldDB" id="X1M4P1"/>
<evidence type="ECO:0008006" key="3">
    <source>
        <dbReference type="Google" id="ProtNLM"/>
    </source>
</evidence>
<gene>
    <name evidence="2" type="ORF">S06H3_37832</name>
</gene>
<proteinExistence type="predicted"/>
<reference evidence="2" key="1">
    <citation type="journal article" date="2014" name="Front. Microbiol.">
        <title>High frequency of phylogenetically diverse reductive dehalogenase-homologous genes in deep subseafloor sedimentary metagenomes.</title>
        <authorList>
            <person name="Kawai M."/>
            <person name="Futagami T."/>
            <person name="Toyoda A."/>
            <person name="Takaki Y."/>
            <person name="Nishi S."/>
            <person name="Hori S."/>
            <person name="Arai W."/>
            <person name="Tsubouchi T."/>
            <person name="Morono Y."/>
            <person name="Uchiyama I."/>
            <person name="Ito T."/>
            <person name="Fujiyama A."/>
            <person name="Inagaki F."/>
            <person name="Takami H."/>
        </authorList>
    </citation>
    <scope>NUCLEOTIDE SEQUENCE</scope>
    <source>
        <strain evidence="2">Expedition CK06-06</strain>
    </source>
</reference>
<dbReference type="EMBL" id="BARV01023012">
    <property type="protein sequence ID" value="GAI26567.1"/>
    <property type="molecule type" value="Genomic_DNA"/>
</dbReference>
<comment type="caution">
    <text evidence="2">The sequence shown here is derived from an EMBL/GenBank/DDBJ whole genome shotgun (WGS) entry which is preliminary data.</text>
</comment>
<name>X1M4P1_9ZZZZ</name>
<sequence>YLPTIIFMLGRSGSRLSAVFYLLVYNLFFIAPLLIVFGFVYKGVSSNAIAKIMEARVGMVKLGLAFVFFMVASLLLWSLYS</sequence>
<keyword evidence="1" id="KW-0812">Transmembrane</keyword>
<feature type="non-terminal residue" evidence="2">
    <location>
        <position position="1"/>
    </location>
</feature>
<evidence type="ECO:0000256" key="1">
    <source>
        <dbReference type="SAM" id="Phobius"/>
    </source>
</evidence>
<keyword evidence="1" id="KW-1133">Transmembrane helix</keyword>
<organism evidence="2">
    <name type="scientific">marine sediment metagenome</name>
    <dbReference type="NCBI Taxonomy" id="412755"/>
    <lineage>
        <taxon>unclassified sequences</taxon>
        <taxon>metagenomes</taxon>
        <taxon>ecological metagenomes</taxon>
    </lineage>
</organism>
<feature type="transmembrane region" description="Helical" evidence="1">
    <location>
        <begin position="62"/>
        <end position="80"/>
    </location>
</feature>
<feature type="transmembrane region" description="Helical" evidence="1">
    <location>
        <begin position="20"/>
        <end position="41"/>
    </location>
</feature>
<keyword evidence="1" id="KW-0472">Membrane</keyword>
<evidence type="ECO:0000313" key="2">
    <source>
        <dbReference type="EMBL" id="GAI26567.1"/>
    </source>
</evidence>
<protein>
    <recommendedName>
        <fullName evidence="3">Cytochrome C biogenesis protein transmembrane domain-containing protein</fullName>
    </recommendedName>
</protein>
<accession>X1M4P1</accession>